<dbReference type="AlphaFoldDB" id="A0A4R2J8Y0"/>
<sequence length="759" mass="81788">MTGSWSLGRSVPLQSVSGDGNQPGGADLTSQFSTQLRRLRLRAEMTQESLSERSGVSVRTIRGFETGERTDPRMSTVRMLADALELAPGERDDLLAAITGQALPDLVDQPRPVPRDALDDTAEQLAEAVRAHWQREEELRKIQDPFPLPVRWRPAAEHLTDHWENICRAPAGGVSGSLDLTGRLDEIAAVYQRIPSGRLLVLGRAGSGKTVLTLRFVLDSLKTRGPGDAVPVIFSLGSWNPATVTLRDWLTRQLTRDYPGLAAPGPGGSTLAAALVGTGRILPVLDGFDEIAAGLHRAAVNALNASPMPLILTSRPDEYAAVAATDVLTAAAGVELAAITRADLVDYLPRTTRRSTSDGTVWDPVLAELRDRPDSLASVNLATVLTTPLMVALARAIYSDVPGRDPAVLLEFSTPEAIEDHLLGTFIPTMYRHQPDRRGWDPHRAHRWLRYLAVHLHGLGKPDLAWWELGSTMPRSSRTLLVGIVTGLLVGLIDWFAVAFRDAHVAGLANSLVFGVVDGFAVALALGCTFAIAHRVMSNLRGPAFEPSRVRLRVRRPRPPLVSQIGLAFVGGFMFGLAYTAVVGLINWFVFASPRWLEYALVTGLATGLVFGVAVGLVFGLMAGLEAPLDVATAASPAGLLRGNRRTVVGQLLAFGLVFGLVAALANSLAMGLAVGLTAIPLWWGMVVGLMGGLAYGLGLTAWGQWVLFARIWLPLTGRLPWAVVAFLDDACRRGVLRQAGPVYQFRHARLQNHLTHLS</sequence>
<evidence type="ECO:0000313" key="4">
    <source>
        <dbReference type="EMBL" id="TCO52299.1"/>
    </source>
</evidence>
<dbReference type="Pfam" id="PF05729">
    <property type="entry name" value="NACHT"/>
    <property type="match status" value="1"/>
</dbReference>
<name>A0A4R2J8Y0_9PSEU</name>
<dbReference type="Proteomes" id="UP000295680">
    <property type="component" value="Unassembled WGS sequence"/>
</dbReference>
<keyword evidence="2" id="KW-1133">Transmembrane helix</keyword>
<dbReference type="InterPro" id="IPR007111">
    <property type="entry name" value="NACHT_NTPase"/>
</dbReference>
<gene>
    <name evidence="4" type="ORF">EV192_11230</name>
</gene>
<dbReference type="SUPFAM" id="SSF47413">
    <property type="entry name" value="lambda repressor-like DNA-binding domains"/>
    <property type="match status" value="1"/>
</dbReference>
<evidence type="ECO:0000313" key="5">
    <source>
        <dbReference type="Proteomes" id="UP000295680"/>
    </source>
</evidence>
<dbReference type="Pfam" id="PF13560">
    <property type="entry name" value="HTH_31"/>
    <property type="match status" value="1"/>
</dbReference>
<organism evidence="4 5">
    <name type="scientific">Actinocrispum wychmicini</name>
    <dbReference type="NCBI Taxonomy" id="1213861"/>
    <lineage>
        <taxon>Bacteria</taxon>
        <taxon>Bacillati</taxon>
        <taxon>Actinomycetota</taxon>
        <taxon>Actinomycetes</taxon>
        <taxon>Pseudonocardiales</taxon>
        <taxon>Pseudonocardiaceae</taxon>
        <taxon>Actinocrispum</taxon>
    </lineage>
</organism>
<evidence type="ECO:0000256" key="1">
    <source>
        <dbReference type="SAM" id="MobiDB-lite"/>
    </source>
</evidence>
<protein>
    <submittedName>
        <fullName evidence="4">NACHT domain-containing protein</fullName>
    </submittedName>
</protein>
<feature type="transmembrane region" description="Helical" evidence="2">
    <location>
        <begin position="683"/>
        <end position="709"/>
    </location>
</feature>
<accession>A0A4R2J8Y0</accession>
<dbReference type="Gene3D" id="3.40.50.300">
    <property type="entry name" value="P-loop containing nucleotide triphosphate hydrolases"/>
    <property type="match status" value="1"/>
</dbReference>
<feature type="transmembrane region" description="Helical" evidence="2">
    <location>
        <begin position="652"/>
        <end position="677"/>
    </location>
</feature>
<dbReference type="PROSITE" id="PS50943">
    <property type="entry name" value="HTH_CROC1"/>
    <property type="match status" value="1"/>
</dbReference>
<dbReference type="InterPro" id="IPR001387">
    <property type="entry name" value="Cro/C1-type_HTH"/>
</dbReference>
<dbReference type="SUPFAM" id="SSF52540">
    <property type="entry name" value="P-loop containing nucleoside triphosphate hydrolases"/>
    <property type="match status" value="1"/>
</dbReference>
<dbReference type="InterPro" id="IPR027417">
    <property type="entry name" value="P-loop_NTPase"/>
</dbReference>
<comment type="caution">
    <text evidence="4">The sequence shown here is derived from an EMBL/GenBank/DDBJ whole genome shotgun (WGS) entry which is preliminary data.</text>
</comment>
<dbReference type="Gene3D" id="1.10.260.40">
    <property type="entry name" value="lambda repressor-like DNA-binding domains"/>
    <property type="match status" value="1"/>
</dbReference>
<feature type="domain" description="HTH cro/C1-type" evidence="3">
    <location>
        <begin position="36"/>
        <end position="91"/>
    </location>
</feature>
<keyword evidence="2" id="KW-0812">Transmembrane</keyword>
<feature type="compositionally biased region" description="Polar residues" evidence="1">
    <location>
        <begin position="1"/>
        <end position="20"/>
    </location>
</feature>
<feature type="transmembrane region" description="Helical" evidence="2">
    <location>
        <begin position="480"/>
        <end position="500"/>
    </location>
</feature>
<feature type="region of interest" description="Disordered" evidence="1">
    <location>
        <begin position="1"/>
        <end position="30"/>
    </location>
</feature>
<proteinExistence type="predicted"/>
<dbReference type="GO" id="GO:0003677">
    <property type="term" value="F:DNA binding"/>
    <property type="evidence" value="ECO:0007669"/>
    <property type="project" value="InterPro"/>
</dbReference>
<keyword evidence="5" id="KW-1185">Reference proteome</keyword>
<keyword evidence="2" id="KW-0472">Membrane</keyword>
<evidence type="ECO:0000256" key="2">
    <source>
        <dbReference type="SAM" id="Phobius"/>
    </source>
</evidence>
<feature type="transmembrane region" description="Helical" evidence="2">
    <location>
        <begin position="561"/>
        <end position="590"/>
    </location>
</feature>
<evidence type="ECO:0000259" key="3">
    <source>
        <dbReference type="PROSITE" id="PS50943"/>
    </source>
</evidence>
<dbReference type="OrthoDB" id="419058at2"/>
<feature type="transmembrane region" description="Helical" evidence="2">
    <location>
        <begin position="596"/>
        <end position="619"/>
    </location>
</feature>
<reference evidence="4 5" key="1">
    <citation type="submission" date="2019-03" db="EMBL/GenBank/DDBJ databases">
        <title>Genomic Encyclopedia of Type Strains, Phase IV (KMG-IV): sequencing the most valuable type-strain genomes for metagenomic binning, comparative biology and taxonomic classification.</title>
        <authorList>
            <person name="Goeker M."/>
        </authorList>
    </citation>
    <scope>NUCLEOTIDE SEQUENCE [LARGE SCALE GENOMIC DNA]</scope>
    <source>
        <strain evidence="4 5">DSM 45934</strain>
    </source>
</reference>
<dbReference type="CDD" id="cd00093">
    <property type="entry name" value="HTH_XRE"/>
    <property type="match status" value="1"/>
</dbReference>
<dbReference type="InterPro" id="IPR010982">
    <property type="entry name" value="Lambda_DNA-bd_dom_sf"/>
</dbReference>
<dbReference type="SMART" id="SM00530">
    <property type="entry name" value="HTH_XRE"/>
    <property type="match status" value="1"/>
</dbReference>
<dbReference type="EMBL" id="SLWS01000012">
    <property type="protein sequence ID" value="TCO52299.1"/>
    <property type="molecule type" value="Genomic_DNA"/>
</dbReference>
<feature type="transmembrane region" description="Helical" evidence="2">
    <location>
        <begin position="512"/>
        <end position="533"/>
    </location>
</feature>
<dbReference type="RefSeq" id="WP_132124245.1">
    <property type="nucleotide sequence ID" value="NZ_SLWS01000012.1"/>
</dbReference>